<dbReference type="InterPro" id="IPR013525">
    <property type="entry name" value="ABC2_TM"/>
</dbReference>
<evidence type="ECO:0000256" key="9">
    <source>
        <dbReference type="ARBA" id="ARBA00022989"/>
    </source>
</evidence>
<keyword evidence="5" id="KW-0547">Nucleotide-binding</keyword>
<dbReference type="AlphaFoldDB" id="A0A2P5AQR0"/>
<feature type="transmembrane region" description="Helical" evidence="17">
    <location>
        <begin position="722"/>
        <end position="740"/>
    </location>
</feature>
<evidence type="ECO:0000313" key="20">
    <source>
        <dbReference type="Proteomes" id="UP000237105"/>
    </source>
</evidence>
<feature type="transmembrane region" description="Helical" evidence="17">
    <location>
        <begin position="495"/>
        <end position="515"/>
    </location>
</feature>
<evidence type="ECO:0000256" key="1">
    <source>
        <dbReference type="ARBA" id="ARBA00004651"/>
    </source>
</evidence>
<evidence type="ECO:0000256" key="16">
    <source>
        <dbReference type="SAM" id="MobiDB-lite"/>
    </source>
</evidence>
<comment type="subunit">
    <text evidence="13">Heterodimerizes with STR; the resulting transporter is located in the peri-arbuscular membrane.</text>
</comment>
<dbReference type="GO" id="GO:0016887">
    <property type="term" value="F:ATP hydrolysis activity"/>
    <property type="evidence" value="ECO:0007669"/>
    <property type="project" value="InterPro"/>
</dbReference>
<dbReference type="GO" id="GO:0005524">
    <property type="term" value="F:ATP binding"/>
    <property type="evidence" value="ECO:0007669"/>
    <property type="project" value="UniProtKB-KW"/>
</dbReference>
<feature type="transmembrane region" description="Helical" evidence="17">
    <location>
        <begin position="631"/>
        <end position="652"/>
    </location>
</feature>
<keyword evidence="7" id="KW-0067">ATP-binding</keyword>
<evidence type="ECO:0000256" key="3">
    <source>
        <dbReference type="ARBA" id="ARBA00022475"/>
    </source>
</evidence>
<keyword evidence="10 17" id="KW-0472">Membrane</keyword>
<proteinExistence type="inferred from homology"/>
<keyword evidence="2" id="KW-0813">Transport</keyword>
<keyword evidence="6" id="KW-0378">Hydrolase</keyword>
<feature type="transmembrane region" description="Helical" evidence="17">
    <location>
        <begin position="527"/>
        <end position="549"/>
    </location>
</feature>
<keyword evidence="9 17" id="KW-1133">Transmembrane helix</keyword>
<dbReference type="InterPro" id="IPR003439">
    <property type="entry name" value="ABC_transporter-like_ATP-bd"/>
</dbReference>
<dbReference type="PANTHER" id="PTHR48041:SF20">
    <property type="entry name" value="ABC TRANSPORTER G FAMILY MEMBER STR2"/>
    <property type="match status" value="1"/>
</dbReference>
<feature type="transmembrane region" description="Helical" evidence="17">
    <location>
        <begin position="569"/>
        <end position="596"/>
    </location>
</feature>
<evidence type="ECO:0000256" key="12">
    <source>
        <dbReference type="ARBA" id="ARBA00061310"/>
    </source>
</evidence>
<dbReference type="Pfam" id="PF00005">
    <property type="entry name" value="ABC_tran"/>
    <property type="match status" value="1"/>
</dbReference>
<dbReference type="Pfam" id="PF01061">
    <property type="entry name" value="ABC2_membrane"/>
    <property type="match status" value="1"/>
</dbReference>
<keyword evidence="3" id="KW-1003">Cell membrane</keyword>
<dbReference type="STRING" id="3476.A0A2P5AQR0"/>
<dbReference type="Gene3D" id="3.40.50.300">
    <property type="entry name" value="P-loop containing nucleotide triphosphate hydrolases"/>
    <property type="match status" value="1"/>
</dbReference>
<dbReference type="PROSITE" id="PS00211">
    <property type="entry name" value="ABC_TRANSPORTER_1"/>
    <property type="match status" value="1"/>
</dbReference>
<keyword evidence="4 17" id="KW-0812">Transmembrane</keyword>
<evidence type="ECO:0000256" key="11">
    <source>
        <dbReference type="ARBA" id="ARBA00023180"/>
    </source>
</evidence>
<gene>
    <name evidence="19" type="primary">PanSTR2</name>
    <name evidence="19" type="ORF">PanWU01x14_309120</name>
</gene>
<evidence type="ECO:0000256" key="5">
    <source>
        <dbReference type="ARBA" id="ARBA00022741"/>
    </source>
</evidence>
<evidence type="ECO:0000259" key="18">
    <source>
        <dbReference type="PROSITE" id="PS50893"/>
    </source>
</evidence>
<dbReference type="EMBL" id="JXTB01000482">
    <property type="protein sequence ID" value="PON38886.1"/>
    <property type="molecule type" value="Genomic_DNA"/>
</dbReference>
<feature type="transmembrane region" description="Helical" evidence="17">
    <location>
        <begin position="603"/>
        <end position="625"/>
    </location>
</feature>
<evidence type="ECO:0000256" key="15">
    <source>
        <dbReference type="ARBA" id="ARBA00079341"/>
    </source>
</evidence>
<dbReference type="GO" id="GO:0009610">
    <property type="term" value="P:response to symbiotic fungus"/>
    <property type="evidence" value="ECO:0007669"/>
    <property type="project" value="UniProtKB-ARBA"/>
</dbReference>
<evidence type="ECO:0000256" key="10">
    <source>
        <dbReference type="ARBA" id="ARBA00023136"/>
    </source>
</evidence>
<comment type="similarity">
    <text evidence="12">Belongs to the ABC transporter superfamily. ABCG family. Stunted arbuscule (STR) subfamily.</text>
</comment>
<dbReference type="InterPro" id="IPR050352">
    <property type="entry name" value="ABCG_transporters"/>
</dbReference>
<evidence type="ECO:0000256" key="6">
    <source>
        <dbReference type="ARBA" id="ARBA00022801"/>
    </source>
</evidence>
<dbReference type="SUPFAM" id="SSF52540">
    <property type="entry name" value="P-loop containing nucleoside triphosphate hydrolases"/>
    <property type="match status" value="1"/>
</dbReference>
<dbReference type="InterPro" id="IPR027417">
    <property type="entry name" value="P-loop_NTPase"/>
</dbReference>
<feature type="domain" description="ABC transporter" evidence="18">
    <location>
        <begin position="30"/>
        <end position="280"/>
    </location>
</feature>
<name>A0A2P5AQR0_PARAD</name>
<dbReference type="GO" id="GO:0005886">
    <property type="term" value="C:plasma membrane"/>
    <property type="evidence" value="ECO:0007669"/>
    <property type="project" value="UniProtKB-SubCell"/>
</dbReference>
<dbReference type="InterPro" id="IPR003593">
    <property type="entry name" value="AAA+_ATPase"/>
</dbReference>
<evidence type="ECO:0000256" key="14">
    <source>
        <dbReference type="ARBA" id="ARBA00071994"/>
    </source>
</evidence>
<dbReference type="InterPro" id="IPR017871">
    <property type="entry name" value="ABC_transporter-like_CS"/>
</dbReference>
<evidence type="ECO:0000256" key="2">
    <source>
        <dbReference type="ARBA" id="ARBA00022448"/>
    </source>
</evidence>
<dbReference type="PANTHER" id="PTHR48041">
    <property type="entry name" value="ABC TRANSPORTER G FAMILY MEMBER 28"/>
    <property type="match status" value="1"/>
</dbReference>
<evidence type="ECO:0000313" key="19">
    <source>
        <dbReference type="EMBL" id="PON38886.1"/>
    </source>
</evidence>
<evidence type="ECO:0000256" key="8">
    <source>
        <dbReference type="ARBA" id="ARBA00022967"/>
    </source>
</evidence>
<accession>A0A2P5AQR0</accession>
<protein>
    <recommendedName>
        <fullName evidence="14">ABC transporter G family member STR2</fullName>
    </recommendedName>
    <alternativeName>
        <fullName evidence="15">Protein STUNTED ARBUSCULE 2</fullName>
    </alternativeName>
</protein>
<dbReference type="Proteomes" id="UP000237105">
    <property type="component" value="Unassembled WGS sequence"/>
</dbReference>
<keyword evidence="20" id="KW-1185">Reference proteome</keyword>
<dbReference type="GO" id="GO:0140359">
    <property type="term" value="F:ABC-type transporter activity"/>
    <property type="evidence" value="ECO:0007669"/>
    <property type="project" value="InterPro"/>
</dbReference>
<dbReference type="SMART" id="SM00382">
    <property type="entry name" value="AAA"/>
    <property type="match status" value="1"/>
</dbReference>
<evidence type="ECO:0000256" key="4">
    <source>
        <dbReference type="ARBA" id="ARBA00022692"/>
    </source>
</evidence>
<sequence>MAQNIKGHDNHRRDIVVIDITKPVNFTGGLEFNALTYTVTKKQKVEGTWESQEVDLLHQIGGYAPKGSITAVMGPSGAGKSTLLDALAGRIASGSLMGRVFLDGVEMSPSLIKRTSAYIMQEDRLFPMLTVYETLMFAADFRLGSISTADKRQRVEKLIEQLGLSSARNTYIGDEGNRGVSGGERRRVSIGVDIIHGPSLLFLDEPTSGLDSTSAHSVIEKVHDIARSGSTVILTIHQPSSRILLLLDHLIVLARGQLMFQGPPKDVTGHLGRMGRKVPAGENSLEYLIDVIQEYDQSHVGVEALAEFARTGVKPAKLTEGEGDVSVSTTAVVTPTPPARLAAVAGGGDDRDQGGKSGNNNKRLYLRASRDVSVVDDFDHSVRSPYHSTSRSWTASHNGVVQKLTFTPPPPRNNLQYPMSSSSPGYYAYSSEILPRTPTPQSSDYTVNEHDYMTPGLVDHSNIDYGPKFANSFFPETLTLIRRNFINIGRTPELFLSRLVVLAVMGFMMATMFKNPPQTLQGITNRISFFIFTVCLFFFSSNDAVPAFIQERFVFVRETSHNAYRASTYTIAGLLTYLPFLALQAIVYAVIVWFALKLRGSFLYFYVVLYVSLLSTNSFVVFVSSIVPNYILGYAAVIAFTALFFLFCGYFLSGHDIPRYWKWMNKISTMTYPYEGLLMNQYQTTDVFGRSNPDGKPVTGQNVLESLGIDSNLGSNKKWENVLIMLGWAVLYRVLFYLILRFASKNQRR</sequence>
<evidence type="ECO:0000256" key="13">
    <source>
        <dbReference type="ARBA" id="ARBA00062868"/>
    </source>
</evidence>
<dbReference type="FunFam" id="3.40.50.300:FF:001556">
    <property type="entry name" value="ABC transporter G family member 6"/>
    <property type="match status" value="1"/>
</dbReference>
<keyword evidence="11" id="KW-0325">Glycoprotein</keyword>
<keyword evidence="8" id="KW-1278">Translocase</keyword>
<dbReference type="PROSITE" id="PS50893">
    <property type="entry name" value="ABC_TRANSPORTER_2"/>
    <property type="match status" value="1"/>
</dbReference>
<comment type="caution">
    <text evidence="19">The sequence shown here is derived from an EMBL/GenBank/DDBJ whole genome shotgun (WGS) entry which is preliminary data.</text>
</comment>
<reference evidence="20" key="1">
    <citation type="submission" date="2016-06" db="EMBL/GenBank/DDBJ databases">
        <title>Parallel loss of symbiosis genes in relatives of nitrogen-fixing non-legume Parasponia.</title>
        <authorList>
            <person name="Van Velzen R."/>
            <person name="Holmer R."/>
            <person name="Bu F."/>
            <person name="Rutten L."/>
            <person name="Van Zeijl A."/>
            <person name="Liu W."/>
            <person name="Santuari L."/>
            <person name="Cao Q."/>
            <person name="Sharma T."/>
            <person name="Shen D."/>
            <person name="Roswanjaya Y."/>
            <person name="Wardhani T."/>
            <person name="Kalhor M.S."/>
            <person name="Jansen J."/>
            <person name="Van den Hoogen J."/>
            <person name="Gungor B."/>
            <person name="Hartog M."/>
            <person name="Hontelez J."/>
            <person name="Verver J."/>
            <person name="Yang W.-C."/>
            <person name="Schijlen E."/>
            <person name="Repin R."/>
            <person name="Schilthuizen M."/>
            <person name="Schranz E."/>
            <person name="Heidstra R."/>
            <person name="Miyata K."/>
            <person name="Fedorova E."/>
            <person name="Kohlen W."/>
            <person name="Bisseling T."/>
            <person name="Smit S."/>
            <person name="Geurts R."/>
        </authorList>
    </citation>
    <scope>NUCLEOTIDE SEQUENCE [LARGE SCALE GENOMIC DNA]</scope>
    <source>
        <strain evidence="20">cv. WU1-14</strain>
    </source>
</reference>
<feature type="region of interest" description="Disordered" evidence="16">
    <location>
        <begin position="343"/>
        <end position="364"/>
    </location>
</feature>
<comment type="subcellular location">
    <subcellularLocation>
        <location evidence="1">Cell membrane</location>
        <topology evidence="1">Multi-pass membrane protein</topology>
    </subcellularLocation>
</comment>
<organism evidence="19 20">
    <name type="scientific">Parasponia andersonii</name>
    <name type="common">Sponia andersonii</name>
    <dbReference type="NCBI Taxonomy" id="3476"/>
    <lineage>
        <taxon>Eukaryota</taxon>
        <taxon>Viridiplantae</taxon>
        <taxon>Streptophyta</taxon>
        <taxon>Embryophyta</taxon>
        <taxon>Tracheophyta</taxon>
        <taxon>Spermatophyta</taxon>
        <taxon>Magnoliopsida</taxon>
        <taxon>eudicotyledons</taxon>
        <taxon>Gunneridae</taxon>
        <taxon>Pentapetalae</taxon>
        <taxon>rosids</taxon>
        <taxon>fabids</taxon>
        <taxon>Rosales</taxon>
        <taxon>Cannabaceae</taxon>
        <taxon>Parasponia</taxon>
    </lineage>
</organism>
<dbReference type="OrthoDB" id="66620at2759"/>
<evidence type="ECO:0000256" key="7">
    <source>
        <dbReference type="ARBA" id="ARBA00022840"/>
    </source>
</evidence>
<evidence type="ECO:0000256" key="17">
    <source>
        <dbReference type="SAM" id="Phobius"/>
    </source>
</evidence>